<keyword evidence="1" id="KW-0472">Membrane</keyword>
<proteinExistence type="predicted"/>
<evidence type="ECO:0000256" key="1">
    <source>
        <dbReference type="SAM" id="Phobius"/>
    </source>
</evidence>
<dbReference type="EMBL" id="BONX01000057">
    <property type="protein sequence ID" value="GIH00805.1"/>
    <property type="molecule type" value="Genomic_DNA"/>
</dbReference>
<evidence type="ECO:0000313" key="3">
    <source>
        <dbReference type="Proteomes" id="UP000621500"/>
    </source>
</evidence>
<evidence type="ECO:0000313" key="2">
    <source>
        <dbReference type="EMBL" id="GIH00805.1"/>
    </source>
</evidence>
<dbReference type="Pfam" id="PF08570">
    <property type="entry name" value="DUF1761"/>
    <property type="match status" value="1"/>
</dbReference>
<evidence type="ECO:0008006" key="4">
    <source>
        <dbReference type="Google" id="ProtNLM"/>
    </source>
</evidence>
<dbReference type="InterPro" id="IPR013879">
    <property type="entry name" value="DUF1761"/>
</dbReference>
<name>A0ABQ4F1T6_9ACTN</name>
<feature type="transmembrane region" description="Helical" evidence="1">
    <location>
        <begin position="104"/>
        <end position="128"/>
    </location>
</feature>
<reference evidence="2 3" key="1">
    <citation type="submission" date="2021-01" db="EMBL/GenBank/DDBJ databases">
        <title>Whole genome shotgun sequence of Plantactinospora mayteni NBRC 109088.</title>
        <authorList>
            <person name="Komaki H."/>
            <person name="Tamura T."/>
        </authorList>
    </citation>
    <scope>NUCLEOTIDE SEQUENCE [LARGE SCALE GENOMIC DNA]</scope>
    <source>
        <strain evidence="2 3">NBRC 109088</strain>
    </source>
</reference>
<dbReference type="Proteomes" id="UP000621500">
    <property type="component" value="Unassembled WGS sequence"/>
</dbReference>
<keyword evidence="3" id="KW-1185">Reference proteome</keyword>
<accession>A0ABQ4F1T6</accession>
<comment type="caution">
    <text evidence="2">The sequence shown here is derived from an EMBL/GenBank/DDBJ whole genome shotgun (WGS) entry which is preliminary data.</text>
</comment>
<keyword evidence="1" id="KW-1133">Transmembrane helix</keyword>
<sequence length="129" mass="13660">MIVHLAAVTVAVVASFLISSVWYAVLGRSLARLSDAYAGTSRPPAWHALLELARASILAAVLAVAADRIGVTGVPSAILVALLAWAAFPLVLLSGSVLHERVPWRLAAIHAGDWLLKLPVVMLIVGLWR</sequence>
<gene>
    <name evidence="2" type="ORF">Pma05_73770</name>
</gene>
<organism evidence="2 3">
    <name type="scientific">Plantactinospora mayteni</name>
    <dbReference type="NCBI Taxonomy" id="566021"/>
    <lineage>
        <taxon>Bacteria</taxon>
        <taxon>Bacillati</taxon>
        <taxon>Actinomycetota</taxon>
        <taxon>Actinomycetes</taxon>
        <taxon>Micromonosporales</taxon>
        <taxon>Micromonosporaceae</taxon>
        <taxon>Plantactinospora</taxon>
    </lineage>
</organism>
<protein>
    <recommendedName>
        <fullName evidence="4">DUF1761 domain-containing protein</fullName>
    </recommendedName>
</protein>
<keyword evidence="1" id="KW-0812">Transmembrane</keyword>
<dbReference type="RefSeq" id="WP_344922133.1">
    <property type="nucleotide sequence ID" value="NZ_BAAAZQ010000030.1"/>
</dbReference>
<feature type="transmembrane region" description="Helical" evidence="1">
    <location>
        <begin position="77"/>
        <end position="98"/>
    </location>
</feature>
<feature type="transmembrane region" description="Helical" evidence="1">
    <location>
        <begin position="5"/>
        <end position="25"/>
    </location>
</feature>